<accession>A0ABQ9Y3B0</accession>
<feature type="modified residue" description="N6-(pyridoxal phosphate)lysine" evidence="2">
    <location>
        <position position="37"/>
    </location>
</feature>
<keyword evidence="1 2" id="KW-0663">Pyridoxal phosphate</keyword>
<dbReference type="HAMAP" id="MF_02087">
    <property type="entry name" value="PLP_homeostasis"/>
    <property type="match status" value="1"/>
</dbReference>
<dbReference type="SUPFAM" id="SSF51419">
    <property type="entry name" value="PLP-binding barrel"/>
    <property type="match status" value="1"/>
</dbReference>
<dbReference type="Proteomes" id="UP001281761">
    <property type="component" value="Unassembled WGS sequence"/>
</dbReference>
<evidence type="ECO:0000259" key="4">
    <source>
        <dbReference type="Pfam" id="PF01168"/>
    </source>
</evidence>
<proteinExistence type="inferred from homology"/>
<dbReference type="PROSITE" id="PS01211">
    <property type="entry name" value="UPF0001"/>
    <property type="match status" value="1"/>
</dbReference>
<dbReference type="InterPro" id="IPR001608">
    <property type="entry name" value="Ala_racemase_N"/>
</dbReference>
<comment type="function">
    <text evidence="2">Pyridoxal 5'-phosphate (PLP)-binding protein, which may be involved in intracellular homeostatic regulation of pyridoxal 5'-phosphate (PLP), the active form of vitamin B6.</text>
</comment>
<dbReference type="NCBIfam" id="TIGR00044">
    <property type="entry name" value="YggS family pyridoxal phosphate-dependent enzyme"/>
    <property type="match status" value="1"/>
</dbReference>
<feature type="domain" description="Alanine racemase N-terminal" evidence="4">
    <location>
        <begin position="13"/>
        <end position="231"/>
    </location>
</feature>
<reference evidence="5 6" key="1">
    <citation type="journal article" date="2022" name="bioRxiv">
        <title>Genomics of Preaxostyla Flagellates Illuminates Evolutionary Transitions and the Path Towards Mitochondrial Loss.</title>
        <authorList>
            <person name="Novak L.V.F."/>
            <person name="Treitli S.C."/>
            <person name="Pyrih J."/>
            <person name="Halakuc P."/>
            <person name="Pipaliya S.V."/>
            <person name="Vacek V."/>
            <person name="Brzon O."/>
            <person name="Soukal P."/>
            <person name="Eme L."/>
            <person name="Dacks J.B."/>
            <person name="Karnkowska A."/>
            <person name="Elias M."/>
            <person name="Hampl V."/>
        </authorList>
    </citation>
    <scope>NUCLEOTIDE SEQUENCE [LARGE SCALE GENOMIC DNA]</scope>
    <source>
        <strain evidence="5">NAU3</strain>
        <tissue evidence="5">Gut</tissue>
    </source>
</reference>
<dbReference type="Gene3D" id="3.20.20.10">
    <property type="entry name" value="Alanine racemase"/>
    <property type="match status" value="1"/>
</dbReference>
<comment type="similarity">
    <text evidence="2 3">Belongs to the pyridoxal phosphate-binding protein YggS/PROSC family.</text>
</comment>
<dbReference type="InterPro" id="IPR029066">
    <property type="entry name" value="PLP-binding_barrel"/>
</dbReference>
<dbReference type="EMBL" id="JARBJD010000039">
    <property type="protein sequence ID" value="KAK2958237.1"/>
    <property type="molecule type" value="Genomic_DNA"/>
</dbReference>
<sequence length="232" mass="25143">MTTSSVASNLQVVLKRIETLSSEAHRTNVPALIAVSKTKPSSLLMEAYIAGQRDFGENYVQELVDKVPEMPNDVKWHFIGHLQSNKVAQLIDGVPNLDTIQTVDSEKLATKLNNKLSTLGRTVNVMIEVRTSSEESKVGGVLPADVPAFVSFLLKECPSLNLTGLMTIEEPNNFSCFDTLVALRTALFESGPLKDTGRSLVLSMGMSGSFEEAIRRGSDVIRVGSSIFGARG</sequence>
<protein>
    <recommendedName>
        <fullName evidence="2">Pyridoxal phosphate homeostasis protein</fullName>
        <shortName evidence="2">PLP homeostasis protein</shortName>
    </recommendedName>
</protein>
<dbReference type="InterPro" id="IPR011078">
    <property type="entry name" value="PyrdxlP_homeostasis"/>
</dbReference>
<evidence type="ECO:0000256" key="1">
    <source>
        <dbReference type="ARBA" id="ARBA00022898"/>
    </source>
</evidence>
<evidence type="ECO:0000313" key="5">
    <source>
        <dbReference type="EMBL" id="KAK2958237.1"/>
    </source>
</evidence>
<name>A0ABQ9Y3B0_9EUKA</name>
<evidence type="ECO:0000313" key="6">
    <source>
        <dbReference type="Proteomes" id="UP001281761"/>
    </source>
</evidence>
<keyword evidence="6" id="KW-1185">Reference proteome</keyword>
<organism evidence="5 6">
    <name type="scientific">Blattamonas nauphoetae</name>
    <dbReference type="NCBI Taxonomy" id="2049346"/>
    <lineage>
        <taxon>Eukaryota</taxon>
        <taxon>Metamonada</taxon>
        <taxon>Preaxostyla</taxon>
        <taxon>Oxymonadida</taxon>
        <taxon>Blattamonas</taxon>
    </lineage>
</organism>
<evidence type="ECO:0000256" key="3">
    <source>
        <dbReference type="RuleBase" id="RU004514"/>
    </source>
</evidence>
<dbReference type="PANTHER" id="PTHR10146:SF14">
    <property type="entry name" value="PYRIDOXAL PHOSPHATE HOMEOSTASIS PROTEIN"/>
    <property type="match status" value="1"/>
</dbReference>
<dbReference type="PANTHER" id="PTHR10146">
    <property type="entry name" value="PROLINE SYNTHETASE CO-TRANSCRIBED BACTERIAL HOMOLOG PROTEIN"/>
    <property type="match status" value="1"/>
</dbReference>
<gene>
    <name evidence="5" type="ORF">BLNAU_6724</name>
</gene>
<dbReference type="PIRSF" id="PIRSF004848">
    <property type="entry name" value="YBL036c_PLPDEIII"/>
    <property type="match status" value="1"/>
</dbReference>
<evidence type="ECO:0000256" key="2">
    <source>
        <dbReference type="HAMAP-Rule" id="MF_03225"/>
    </source>
</evidence>
<comment type="caution">
    <text evidence="5">The sequence shown here is derived from an EMBL/GenBank/DDBJ whole genome shotgun (WGS) entry which is preliminary data.</text>
</comment>
<dbReference type="Pfam" id="PF01168">
    <property type="entry name" value="Ala_racemase_N"/>
    <property type="match status" value="1"/>
</dbReference>